<dbReference type="Pfam" id="PF12969">
    <property type="entry name" value="DUF3857"/>
    <property type="match status" value="1"/>
</dbReference>
<dbReference type="SUPFAM" id="SSF54001">
    <property type="entry name" value="Cysteine proteinases"/>
    <property type="match status" value="1"/>
</dbReference>
<dbReference type="Gene3D" id="2.60.120.1130">
    <property type="match status" value="1"/>
</dbReference>
<dbReference type="Pfam" id="PF01841">
    <property type="entry name" value="Transglut_core"/>
    <property type="match status" value="1"/>
</dbReference>
<feature type="domain" description="Transglutaminase-like" evidence="2">
    <location>
        <begin position="261"/>
        <end position="349"/>
    </location>
</feature>
<evidence type="ECO:0000259" key="2">
    <source>
        <dbReference type="Pfam" id="PF01841"/>
    </source>
</evidence>
<protein>
    <submittedName>
        <fullName evidence="4">Transglutaminase superfamily protein</fullName>
    </submittedName>
</protein>
<keyword evidence="1" id="KW-0732">Signal</keyword>
<sequence>MIHLKLFFSAWLLALGLSLCANANDAELLYRLDEITVDGGKLVTKSTIRIQINNKAGEEYATVQIPYSKISKVSDVEVRLLAANGALVRKLNSSEIKKKSAVSDAAFFDDNMEVEFSLKHSRYPYIVEYSYERRESEFLFIDFWMPILSLDIPTRDAELSLTVPVGFQLRYGSQLVDDPVVSDNGKTINYRWKTHFDAYREKEVFSPPVFALVPWVKIIPNNFQYEIPGSSESWETFGNWEFSLLDGLDDLPDAEKLRISKLVEGVDDKLEKAKILYHDLQDRTHYVLVSIETGGWKPYPASYVAANRYGDCKALTNYMKAVFEYAGIECNYVDIFAGDRIRKLDREIPSPEFNHVILMVPMEKDSLWLDCTSKGPFGYVGTFIQNRDVFVVGDGKSYFARTPALQAEDVAELRTVHIGYPSPSTSTVQFDCTFKGTQFERLRSLDESFNTDDRTRIFRNYFVADGFELQDYSIEREDRDSAFVAVKYQATTNRFYQNYGAETVVKNLPFLFPKLQKPGQRQLPLQVDYPDFERDTLVYELPTHLSVEGRTEDVALDTKYGRYSFRMEVGDREVRVIKELEIYPGTYSLAEYPGFYDFIDDVKTYESKPLLILNN</sequence>
<dbReference type="InterPro" id="IPR024618">
    <property type="entry name" value="DUF3857"/>
</dbReference>
<evidence type="ECO:0000259" key="3">
    <source>
        <dbReference type="Pfam" id="PF12969"/>
    </source>
</evidence>
<comment type="caution">
    <text evidence="4">The sequence shown here is derived from an EMBL/GenBank/DDBJ whole genome shotgun (WGS) entry which is preliminary data.</text>
</comment>
<feature type="chain" id="PRO_5019434529" evidence="1">
    <location>
        <begin position="24"/>
        <end position="615"/>
    </location>
</feature>
<dbReference type="InterPro" id="IPR002931">
    <property type="entry name" value="Transglutaminase-like"/>
</dbReference>
<evidence type="ECO:0000256" key="1">
    <source>
        <dbReference type="SAM" id="SignalP"/>
    </source>
</evidence>
<dbReference type="InterPro" id="IPR038765">
    <property type="entry name" value="Papain-like_cys_pep_sf"/>
</dbReference>
<organism evidence="4 5">
    <name type="scientific">Mangrovibacterium diazotrophicum</name>
    <dbReference type="NCBI Taxonomy" id="1261403"/>
    <lineage>
        <taxon>Bacteria</taxon>
        <taxon>Pseudomonadati</taxon>
        <taxon>Bacteroidota</taxon>
        <taxon>Bacteroidia</taxon>
        <taxon>Marinilabiliales</taxon>
        <taxon>Prolixibacteraceae</taxon>
        <taxon>Mangrovibacterium</taxon>
    </lineage>
</organism>
<evidence type="ECO:0000313" key="4">
    <source>
        <dbReference type="EMBL" id="RKD92399.1"/>
    </source>
</evidence>
<dbReference type="RefSeq" id="WP_120273613.1">
    <property type="nucleotide sequence ID" value="NZ_RAPN01000001.1"/>
</dbReference>
<dbReference type="EMBL" id="RAPN01000001">
    <property type="protein sequence ID" value="RKD92399.1"/>
    <property type="molecule type" value="Genomic_DNA"/>
</dbReference>
<accession>A0A419WAC9</accession>
<dbReference type="Gene3D" id="2.60.40.3140">
    <property type="match status" value="1"/>
</dbReference>
<proteinExistence type="predicted"/>
<name>A0A419WAC9_9BACT</name>
<evidence type="ECO:0000313" key="5">
    <source>
        <dbReference type="Proteomes" id="UP000283387"/>
    </source>
</evidence>
<feature type="domain" description="DUF3857" evidence="3">
    <location>
        <begin position="41"/>
        <end position="193"/>
    </location>
</feature>
<keyword evidence="5" id="KW-1185">Reference proteome</keyword>
<dbReference type="AlphaFoldDB" id="A0A419WAC9"/>
<gene>
    <name evidence="4" type="ORF">BC643_2770</name>
</gene>
<feature type="signal peptide" evidence="1">
    <location>
        <begin position="1"/>
        <end position="23"/>
    </location>
</feature>
<reference evidence="4 5" key="1">
    <citation type="submission" date="2018-09" db="EMBL/GenBank/DDBJ databases">
        <title>Genomic Encyclopedia of Archaeal and Bacterial Type Strains, Phase II (KMG-II): from individual species to whole genera.</title>
        <authorList>
            <person name="Goeker M."/>
        </authorList>
    </citation>
    <scope>NUCLEOTIDE SEQUENCE [LARGE SCALE GENOMIC DNA]</scope>
    <source>
        <strain evidence="4 5">DSM 27148</strain>
    </source>
</reference>
<dbReference type="OrthoDB" id="8595007at2"/>
<dbReference type="Proteomes" id="UP000283387">
    <property type="component" value="Unassembled WGS sequence"/>
</dbReference>
<dbReference type="Gene3D" id="3.10.620.30">
    <property type="match status" value="1"/>
</dbReference>